<feature type="region of interest" description="Disordered" evidence="1">
    <location>
        <begin position="84"/>
        <end position="114"/>
    </location>
</feature>
<dbReference type="Proteomes" id="UP001499987">
    <property type="component" value="Unassembled WGS sequence"/>
</dbReference>
<evidence type="ECO:0000313" key="3">
    <source>
        <dbReference type="Proteomes" id="UP001499987"/>
    </source>
</evidence>
<protein>
    <submittedName>
        <fullName evidence="2">Uncharacterized protein</fullName>
    </submittedName>
</protein>
<dbReference type="RefSeq" id="WP_344626836.1">
    <property type="nucleotide sequence ID" value="NZ_BAAALD010000079.1"/>
</dbReference>
<name>A0ABN1U1Y5_9ACTN</name>
<organism evidence="2 3">
    <name type="scientific">Kitasatospora arboriphila</name>
    <dbReference type="NCBI Taxonomy" id="258052"/>
    <lineage>
        <taxon>Bacteria</taxon>
        <taxon>Bacillati</taxon>
        <taxon>Actinomycetota</taxon>
        <taxon>Actinomycetes</taxon>
        <taxon>Kitasatosporales</taxon>
        <taxon>Streptomycetaceae</taxon>
        <taxon>Kitasatospora</taxon>
    </lineage>
</organism>
<evidence type="ECO:0000313" key="2">
    <source>
        <dbReference type="EMBL" id="GAA1110569.1"/>
    </source>
</evidence>
<feature type="compositionally biased region" description="Basic and acidic residues" evidence="1">
    <location>
        <begin position="84"/>
        <end position="93"/>
    </location>
</feature>
<keyword evidence="3" id="KW-1185">Reference proteome</keyword>
<accession>A0ABN1U1Y5</accession>
<gene>
    <name evidence="2" type="ORF">GCM10009663_60050</name>
</gene>
<reference evidence="2 3" key="1">
    <citation type="journal article" date="2019" name="Int. J. Syst. Evol. Microbiol.">
        <title>The Global Catalogue of Microorganisms (GCM) 10K type strain sequencing project: providing services to taxonomists for standard genome sequencing and annotation.</title>
        <authorList>
            <consortium name="The Broad Institute Genomics Platform"/>
            <consortium name="The Broad Institute Genome Sequencing Center for Infectious Disease"/>
            <person name="Wu L."/>
            <person name="Ma J."/>
        </authorList>
    </citation>
    <scope>NUCLEOTIDE SEQUENCE [LARGE SCALE GENOMIC DNA]</scope>
    <source>
        <strain evidence="2 3">JCM 13002</strain>
    </source>
</reference>
<dbReference type="EMBL" id="BAAALD010000079">
    <property type="protein sequence ID" value="GAA1110569.1"/>
    <property type="molecule type" value="Genomic_DNA"/>
</dbReference>
<proteinExistence type="predicted"/>
<sequence length="114" mass="12272">MNEPPHEALVLLAPVEGVLDRLRELVAVTQLGSQRVVLAVVGEGQREKVLALPGVLGVYTDAVPDTARRVFSPGEQLFVSAWEARARPKERPGDGLAWDDPGFRPPDRPTGGPS</sequence>
<comment type="caution">
    <text evidence="2">The sequence shown here is derived from an EMBL/GenBank/DDBJ whole genome shotgun (WGS) entry which is preliminary data.</text>
</comment>
<evidence type="ECO:0000256" key="1">
    <source>
        <dbReference type="SAM" id="MobiDB-lite"/>
    </source>
</evidence>